<feature type="signal peptide" evidence="2">
    <location>
        <begin position="1"/>
        <end position="18"/>
    </location>
</feature>
<dbReference type="CDD" id="cd00448">
    <property type="entry name" value="YjgF_YER057c_UK114_family"/>
    <property type="match status" value="1"/>
</dbReference>
<evidence type="ECO:0000256" key="2">
    <source>
        <dbReference type="SAM" id="SignalP"/>
    </source>
</evidence>
<name>A0AA38HEQ3_9TREE</name>
<dbReference type="RefSeq" id="XP_052948752.1">
    <property type="nucleotide sequence ID" value="XM_053091797.1"/>
</dbReference>
<evidence type="ECO:0000313" key="4">
    <source>
        <dbReference type="Proteomes" id="UP001164286"/>
    </source>
</evidence>
<accession>A0AA38HEQ3</accession>
<comment type="similarity">
    <text evidence="1">Belongs to the RutC family.</text>
</comment>
<dbReference type="EMBL" id="JAKWFO010000002">
    <property type="protein sequence ID" value="KAI9638975.1"/>
    <property type="molecule type" value="Genomic_DNA"/>
</dbReference>
<evidence type="ECO:0000256" key="1">
    <source>
        <dbReference type="ARBA" id="ARBA00010552"/>
    </source>
</evidence>
<sequence length="154" mass="16112">MWFNLALIPALLAIAASATPLASSDVSLEARNNDKITYLGSKGATLSGGTKFGNLVFVSGQVPILNGTVVPGGIKNETAFVLARIGDILKEAGTDWSKVLKTTVLLQDVRDLPAMNEVYAATVPNPKPARAAFEVGNLPVFGISVEIEAIAAIY</sequence>
<dbReference type="Gene3D" id="3.30.1330.40">
    <property type="entry name" value="RutC-like"/>
    <property type="match status" value="1"/>
</dbReference>
<dbReference type="AlphaFoldDB" id="A0AA38HEQ3"/>
<dbReference type="GO" id="GO:0019239">
    <property type="term" value="F:deaminase activity"/>
    <property type="evidence" value="ECO:0007669"/>
    <property type="project" value="TreeGrafter"/>
</dbReference>
<dbReference type="PANTHER" id="PTHR11803">
    <property type="entry name" value="2-IMINOBUTANOATE/2-IMINOPROPANOATE DEAMINASE RIDA"/>
    <property type="match status" value="1"/>
</dbReference>
<gene>
    <name evidence="3" type="ORF">MKK02DRAFT_42005</name>
</gene>
<organism evidence="3 4">
    <name type="scientific">Dioszegia hungarica</name>
    <dbReference type="NCBI Taxonomy" id="4972"/>
    <lineage>
        <taxon>Eukaryota</taxon>
        <taxon>Fungi</taxon>
        <taxon>Dikarya</taxon>
        <taxon>Basidiomycota</taxon>
        <taxon>Agaricomycotina</taxon>
        <taxon>Tremellomycetes</taxon>
        <taxon>Tremellales</taxon>
        <taxon>Bulleribasidiaceae</taxon>
        <taxon>Dioszegia</taxon>
    </lineage>
</organism>
<dbReference type="InterPro" id="IPR035959">
    <property type="entry name" value="RutC-like_sf"/>
</dbReference>
<protein>
    <submittedName>
        <fullName evidence="3">Translation initiation inhibitor</fullName>
    </submittedName>
</protein>
<evidence type="ECO:0000313" key="3">
    <source>
        <dbReference type="EMBL" id="KAI9638975.1"/>
    </source>
</evidence>
<dbReference type="Pfam" id="PF01042">
    <property type="entry name" value="Ribonuc_L-PSP"/>
    <property type="match status" value="1"/>
</dbReference>
<dbReference type="GO" id="GO:0005829">
    <property type="term" value="C:cytosol"/>
    <property type="evidence" value="ECO:0007669"/>
    <property type="project" value="TreeGrafter"/>
</dbReference>
<dbReference type="PANTHER" id="PTHR11803:SF58">
    <property type="entry name" value="PROTEIN HMF1-RELATED"/>
    <property type="match status" value="1"/>
</dbReference>
<comment type="caution">
    <text evidence="3">The sequence shown here is derived from an EMBL/GenBank/DDBJ whole genome shotgun (WGS) entry which is preliminary data.</text>
</comment>
<dbReference type="InterPro" id="IPR019897">
    <property type="entry name" value="RidA_CS"/>
</dbReference>
<dbReference type="PROSITE" id="PS01094">
    <property type="entry name" value="UPF0076"/>
    <property type="match status" value="1"/>
</dbReference>
<reference evidence="3" key="1">
    <citation type="journal article" date="2022" name="G3 (Bethesda)">
        <title>High quality genome of the basidiomycete yeast Dioszegia hungarica PDD-24b-2 isolated from cloud water.</title>
        <authorList>
            <person name="Jarrige D."/>
            <person name="Haridas S."/>
            <person name="Bleykasten-Grosshans C."/>
            <person name="Joly M."/>
            <person name="Nadalig T."/>
            <person name="Sancelme M."/>
            <person name="Vuilleumier S."/>
            <person name="Grigoriev I.V."/>
            <person name="Amato P."/>
            <person name="Bringel F."/>
        </authorList>
    </citation>
    <scope>NUCLEOTIDE SEQUENCE</scope>
    <source>
        <strain evidence="3">PDD-24b-2</strain>
    </source>
</reference>
<dbReference type="InterPro" id="IPR006175">
    <property type="entry name" value="YjgF/YER057c/UK114"/>
</dbReference>
<proteinExistence type="inferred from homology"/>
<keyword evidence="2" id="KW-0732">Signal</keyword>
<keyword evidence="4" id="KW-1185">Reference proteome</keyword>
<dbReference type="Proteomes" id="UP001164286">
    <property type="component" value="Unassembled WGS sequence"/>
</dbReference>
<feature type="chain" id="PRO_5041345317" evidence="2">
    <location>
        <begin position="19"/>
        <end position="154"/>
    </location>
</feature>
<dbReference type="GO" id="GO:0005739">
    <property type="term" value="C:mitochondrion"/>
    <property type="evidence" value="ECO:0007669"/>
    <property type="project" value="TreeGrafter"/>
</dbReference>
<dbReference type="SUPFAM" id="SSF55298">
    <property type="entry name" value="YjgF-like"/>
    <property type="match status" value="1"/>
</dbReference>
<dbReference type="GeneID" id="77731002"/>